<evidence type="ECO:0000313" key="1">
    <source>
        <dbReference type="EnsemblMetazoa" id="BGLB026433-PA"/>
    </source>
</evidence>
<dbReference type="Gene3D" id="2.170.300.10">
    <property type="entry name" value="Tie2 ligand-binding domain superfamily"/>
    <property type="match status" value="1"/>
</dbReference>
<accession>A0A2C9L373</accession>
<reference evidence="1" key="1">
    <citation type="submission" date="2020-05" db="UniProtKB">
        <authorList>
            <consortium name="EnsemblMetazoa"/>
        </authorList>
    </citation>
    <scope>IDENTIFICATION</scope>
    <source>
        <strain evidence="1">BB02</strain>
    </source>
</reference>
<dbReference type="KEGG" id="bgt:106064850"/>
<protein>
    <submittedName>
        <fullName evidence="1">Uncharacterized protein</fullName>
    </submittedName>
</protein>
<dbReference type="InterPro" id="IPR008979">
    <property type="entry name" value="Galactose-bd-like_sf"/>
</dbReference>
<dbReference type="VEuPathDB" id="VectorBase:BGLB026433"/>
<organism evidence="1 2">
    <name type="scientific">Biomphalaria glabrata</name>
    <name type="common">Bloodfluke planorb</name>
    <name type="synonym">Freshwater snail</name>
    <dbReference type="NCBI Taxonomy" id="6526"/>
    <lineage>
        <taxon>Eukaryota</taxon>
        <taxon>Metazoa</taxon>
        <taxon>Spiralia</taxon>
        <taxon>Lophotrochozoa</taxon>
        <taxon>Mollusca</taxon>
        <taxon>Gastropoda</taxon>
        <taxon>Heterobranchia</taxon>
        <taxon>Euthyneura</taxon>
        <taxon>Panpulmonata</taxon>
        <taxon>Hygrophila</taxon>
        <taxon>Lymnaeoidea</taxon>
        <taxon>Planorbidae</taxon>
        <taxon>Biomphalaria</taxon>
    </lineage>
</organism>
<sequence>MWSGRSGNTFKKTYKWNKPALFTWLRLEFDSKVSYNDLTLTLNGKLCQNTRLFSVDDKTLDVACDDHVLMTILEIGGLKHLINSLHLSGGRNFALFQTSYQSSTMNAYGSQFAVDGIVLNYCQNVGCSHTDLLHTSPTWTVFFDQQYNINKCVLYSVHEETKKLNGFVLEMLGINNATLYRYQDDSNSSEYYYPVLIKEGGYFAARVSRQQTISQQSAAFLVLNEFEAYGDCVPGFWGLTCREKCPTSCSLSCHPEHGKCNEICVGYTDPPNCSIECDRTHFGLHCKTNCSSQCSQTGCDSKTGRCKAIKVTFAKCVSIKSYLFKRHF</sequence>
<gene>
    <name evidence="1" type="primary">106064850</name>
</gene>
<proteinExistence type="predicted"/>
<dbReference type="Gene3D" id="2.60.120.260">
    <property type="entry name" value="Galactose-binding domain-like"/>
    <property type="match status" value="1"/>
</dbReference>
<dbReference type="Proteomes" id="UP000076420">
    <property type="component" value="Unassembled WGS sequence"/>
</dbReference>
<dbReference type="EnsemblMetazoa" id="BGLB026433-RA">
    <property type="protein sequence ID" value="BGLB026433-PA"/>
    <property type="gene ID" value="BGLB026433"/>
</dbReference>
<dbReference type="SUPFAM" id="SSF49785">
    <property type="entry name" value="Galactose-binding domain-like"/>
    <property type="match status" value="1"/>
</dbReference>
<evidence type="ECO:0000313" key="2">
    <source>
        <dbReference type="Proteomes" id="UP000076420"/>
    </source>
</evidence>
<dbReference type="AlphaFoldDB" id="A0A2C9L373"/>
<dbReference type="VEuPathDB" id="VectorBase:BGLAX_051528"/>
<name>A0A2C9L373_BIOGL</name>